<evidence type="ECO:0000313" key="1">
    <source>
        <dbReference type="EMBL" id="CDW45836.1"/>
    </source>
</evidence>
<reference evidence="1" key="1">
    <citation type="submission" date="2014-05" db="EMBL/GenBank/DDBJ databases">
        <authorList>
            <person name="Chronopoulou M."/>
        </authorList>
    </citation>
    <scope>NUCLEOTIDE SEQUENCE</scope>
    <source>
        <tissue evidence="1">Whole organism</tissue>
    </source>
</reference>
<accession>A0A0K2V7B3</accession>
<organism evidence="1">
    <name type="scientific">Lepeophtheirus salmonis</name>
    <name type="common">Salmon louse</name>
    <name type="synonym">Caligus salmonis</name>
    <dbReference type="NCBI Taxonomy" id="72036"/>
    <lineage>
        <taxon>Eukaryota</taxon>
        <taxon>Metazoa</taxon>
        <taxon>Ecdysozoa</taxon>
        <taxon>Arthropoda</taxon>
        <taxon>Crustacea</taxon>
        <taxon>Multicrustacea</taxon>
        <taxon>Hexanauplia</taxon>
        <taxon>Copepoda</taxon>
        <taxon>Siphonostomatoida</taxon>
        <taxon>Caligidae</taxon>
        <taxon>Lepeophtheirus</taxon>
    </lineage>
</organism>
<sequence>IWSSKYPSSVSDYVVFYEHHQQTEVTDRSKANKKNFVLGRQSYTKYIFYKGLHLKECT</sequence>
<dbReference type="AlphaFoldDB" id="A0A0K2V7B3"/>
<protein>
    <submittedName>
        <fullName evidence="1">Uncharacterized protein</fullName>
    </submittedName>
</protein>
<name>A0A0K2V7B3_LEPSM</name>
<proteinExistence type="predicted"/>
<dbReference type="EMBL" id="HACA01028475">
    <property type="protein sequence ID" value="CDW45836.1"/>
    <property type="molecule type" value="Transcribed_RNA"/>
</dbReference>
<feature type="non-terminal residue" evidence="1">
    <location>
        <position position="1"/>
    </location>
</feature>